<dbReference type="KEGG" id="pgz:C2E15_00120"/>
<reference evidence="3 4" key="1">
    <citation type="submission" date="2018-01" db="EMBL/GenBank/DDBJ databases">
        <title>Complete and assembled Genome of Pantoea gaviniae DSM22758T.</title>
        <authorList>
            <person name="Stevens M.J.A."/>
            <person name="Zurfluh K."/>
            <person name="Stephan R."/>
        </authorList>
    </citation>
    <scope>NUCLEOTIDE SEQUENCE [LARGE SCALE GENOMIC DNA]</scope>
    <source>
        <strain evidence="3 4">DSM 22758</strain>
    </source>
</reference>
<name>A0A2L0IAU3_9GAMM</name>
<dbReference type="Gene3D" id="3.40.50.2300">
    <property type="match status" value="1"/>
</dbReference>
<dbReference type="InterPro" id="IPR000792">
    <property type="entry name" value="Tscrpt_reg_LuxR_C"/>
</dbReference>
<keyword evidence="1 3" id="KW-0238">DNA-binding</keyword>
<dbReference type="RefSeq" id="WP_104955599.1">
    <property type="nucleotide sequence ID" value="NZ_CP026377.1"/>
</dbReference>
<dbReference type="PROSITE" id="PS50043">
    <property type="entry name" value="HTH_LUXR_2"/>
    <property type="match status" value="1"/>
</dbReference>
<dbReference type="Pfam" id="PF00196">
    <property type="entry name" value="GerE"/>
    <property type="match status" value="1"/>
</dbReference>
<dbReference type="Gene3D" id="1.10.10.10">
    <property type="entry name" value="Winged helix-like DNA-binding domain superfamily/Winged helix DNA-binding domain"/>
    <property type="match status" value="1"/>
</dbReference>
<dbReference type="SUPFAM" id="SSF46894">
    <property type="entry name" value="C-terminal effector domain of the bipartite response regulators"/>
    <property type="match status" value="1"/>
</dbReference>
<accession>A0A2L0IAU3</accession>
<dbReference type="SMART" id="SM00421">
    <property type="entry name" value="HTH_LUXR"/>
    <property type="match status" value="1"/>
</dbReference>
<dbReference type="SUPFAM" id="SSF52172">
    <property type="entry name" value="CheY-like"/>
    <property type="match status" value="1"/>
</dbReference>
<dbReference type="GO" id="GO:0006355">
    <property type="term" value="P:regulation of DNA-templated transcription"/>
    <property type="evidence" value="ECO:0007669"/>
    <property type="project" value="InterPro"/>
</dbReference>
<dbReference type="PANTHER" id="PTHR43214:SF17">
    <property type="entry name" value="TRANSCRIPTIONAL REGULATORY PROTEIN RCSB"/>
    <property type="match status" value="1"/>
</dbReference>
<dbReference type="AlphaFoldDB" id="A0A2L0IAU3"/>
<evidence type="ECO:0000256" key="1">
    <source>
        <dbReference type="ARBA" id="ARBA00023125"/>
    </source>
</evidence>
<feature type="domain" description="HTH luxR-type" evidence="2">
    <location>
        <begin position="146"/>
        <end position="211"/>
    </location>
</feature>
<dbReference type="PANTHER" id="PTHR43214">
    <property type="entry name" value="TWO-COMPONENT RESPONSE REGULATOR"/>
    <property type="match status" value="1"/>
</dbReference>
<dbReference type="Proteomes" id="UP000238365">
    <property type="component" value="Chromosome"/>
</dbReference>
<dbReference type="InterPro" id="IPR016032">
    <property type="entry name" value="Sig_transdc_resp-reg_C-effctor"/>
</dbReference>
<evidence type="ECO:0000259" key="2">
    <source>
        <dbReference type="PROSITE" id="PS50043"/>
    </source>
</evidence>
<dbReference type="GO" id="GO:0003677">
    <property type="term" value="F:DNA binding"/>
    <property type="evidence" value="ECO:0007669"/>
    <property type="project" value="UniProtKB-KW"/>
</dbReference>
<dbReference type="EMBL" id="CP026377">
    <property type="protein sequence ID" value="AUX91654.1"/>
    <property type="molecule type" value="Genomic_DNA"/>
</dbReference>
<dbReference type="OrthoDB" id="281302at2"/>
<dbReference type="CDD" id="cd06170">
    <property type="entry name" value="LuxR_C_like"/>
    <property type="match status" value="1"/>
</dbReference>
<evidence type="ECO:0000313" key="4">
    <source>
        <dbReference type="Proteomes" id="UP000238365"/>
    </source>
</evidence>
<sequence>MLDINLAISDKYPAIQCFLCHYAREELGCNIIADFSLSEMDKRDSAARQRIDAIITDLSYCNDDRQLYGVAKIRAIQRALPEAKVVLYVEYDNLSILKKAISYGADAIVSKYDPVSEIKKALNEIFSRPHHRVYLSAFINAIVESETEKSVRLTAKEWEIIRLYSMGLSLSSIAKKQNRAVSTVATQKYNAMKKLNVNTNSELIQYACMNNII</sequence>
<dbReference type="InterPro" id="IPR011006">
    <property type="entry name" value="CheY-like_superfamily"/>
</dbReference>
<evidence type="ECO:0000313" key="3">
    <source>
        <dbReference type="EMBL" id="AUX91654.1"/>
    </source>
</evidence>
<gene>
    <name evidence="3" type="ORF">C2E15_00120</name>
</gene>
<keyword evidence="4" id="KW-1185">Reference proteome</keyword>
<dbReference type="PRINTS" id="PR00038">
    <property type="entry name" value="HTHLUXR"/>
</dbReference>
<dbReference type="InterPro" id="IPR036388">
    <property type="entry name" value="WH-like_DNA-bd_sf"/>
</dbReference>
<dbReference type="InterPro" id="IPR039420">
    <property type="entry name" value="WalR-like"/>
</dbReference>
<protein>
    <submittedName>
        <fullName evidence="3">DNA-binding response regulator</fullName>
    </submittedName>
</protein>
<proteinExistence type="predicted"/>
<organism evidence="3 4">
    <name type="scientific">Mixta gaviniae</name>
    <dbReference type="NCBI Taxonomy" id="665914"/>
    <lineage>
        <taxon>Bacteria</taxon>
        <taxon>Pseudomonadati</taxon>
        <taxon>Pseudomonadota</taxon>
        <taxon>Gammaproteobacteria</taxon>
        <taxon>Enterobacterales</taxon>
        <taxon>Erwiniaceae</taxon>
        <taxon>Mixta</taxon>
    </lineage>
</organism>